<dbReference type="AlphaFoldDB" id="A0A7G9FP42"/>
<feature type="compositionally biased region" description="Acidic residues" evidence="1">
    <location>
        <begin position="37"/>
        <end position="60"/>
    </location>
</feature>
<dbReference type="RefSeq" id="WP_196021101.1">
    <property type="nucleotide sequence ID" value="NZ_CP060632.1"/>
</dbReference>
<gene>
    <name evidence="3" type="ORF">H9Q76_03275</name>
</gene>
<feature type="transmembrane region" description="Helical" evidence="2">
    <location>
        <begin position="150"/>
        <end position="171"/>
    </location>
</feature>
<accession>A0A7G9FP42</accession>
<dbReference type="EMBL" id="CP060632">
    <property type="protein sequence ID" value="QNM00324.1"/>
    <property type="molecule type" value="Genomic_DNA"/>
</dbReference>
<proteinExistence type="predicted"/>
<keyword evidence="2" id="KW-0472">Membrane</keyword>
<dbReference type="KEGG" id="wcp:H9Q76_03275"/>
<feature type="region of interest" description="Disordered" evidence="1">
    <location>
        <begin position="221"/>
        <end position="260"/>
    </location>
</feature>
<keyword evidence="2" id="KW-0812">Transmembrane</keyword>
<keyword evidence="4" id="KW-1185">Reference proteome</keyword>
<keyword evidence="2" id="KW-1133">Transmembrane helix</keyword>
<evidence type="ECO:0000256" key="1">
    <source>
        <dbReference type="SAM" id="MobiDB-lite"/>
    </source>
</evidence>
<organism evidence="3 4">
    <name type="scientific">Wujia chipingensis</name>
    <dbReference type="NCBI Taxonomy" id="2763670"/>
    <lineage>
        <taxon>Bacteria</taxon>
        <taxon>Bacillati</taxon>
        <taxon>Bacillota</taxon>
        <taxon>Clostridia</taxon>
        <taxon>Lachnospirales</taxon>
        <taxon>Lachnospiraceae</taxon>
        <taxon>Wujia</taxon>
    </lineage>
</organism>
<dbReference type="Proteomes" id="UP000515819">
    <property type="component" value="Chromosome"/>
</dbReference>
<evidence type="ECO:0000313" key="4">
    <source>
        <dbReference type="Proteomes" id="UP000515819"/>
    </source>
</evidence>
<feature type="region of interest" description="Disordered" evidence="1">
    <location>
        <begin position="1"/>
        <end position="98"/>
    </location>
</feature>
<evidence type="ECO:0000256" key="2">
    <source>
        <dbReference type="SAM" id="Phobius"/>
    </source>
</evidence>
<name>A0A7G9FP42_9FIRM</name>
<evidence type="ECO:0000313" key="3">
    <source>
        <dbReference type="EMBL" id="QNM00324.1"/>
    </source>
</evidence>
<feature type="compositionally biased region" description="Low complexity" evidence="1">
    <location>
        <begin position="75"/>
        <end position="87"/>
    </location>
</feature>
<reference evidence="3 4" key="1">
    <citation type="submission" date="2020-08" db="EMBL/GenBank/DDBJ databases">
        <authorList>
            <person name="Liu C."/>
            <person name="Sun Q."/>
        </authorList>
    </citation>
    <scope>NUCLEOTIDE SEQUENCE [LARGE SCALE GENOMIC DNA]</scope>
    <source>
        <strain evidence="3 4">NSJ-4</strain>
    </source>
</reference>
<sequence length="260" mass="28665">MRRKKKDKNNINNQEEIDLIPIESQQEETEVGTQPDAEPENPEATAEDTSDASLETETEVESIKTEAESAEPESSEVAAEDTSAQPETPEEESESSALFGAYVAEENKWERKNRIKDEKIKAKQEKKRAKYADVDDDTYEQMKAGGAHKFFGVLSLMMLIVGIAAVALFVYRLVIAPSYAQVGEKEKNLHVEGFATETDTSKYEQQVTALQGIATPSDLTDTWVEQPFEQATPSDVSAQDTEGADTLPADDAEAKPVVID</sequence>
<protein>
    <submittedName>
        <fullName evidence="3">Uncharacterized protein</fullName>
    </submittedName>
</protein>
<feature type="compositionally biased region" description="Polar residues" evidence="1">
    <location>
        <begin position="229"/>
        <end position="240"/>
    </location>
</feature>